<feature type="compositionally biased region" description="Basic and acidic residues" evidence="1">
    <location>
        <begin position="412"/>
        <end position="421"/>
    </location>
</feature>
<dbReference type="EMBL" id="CAJNDS010000017">
    <property type="protein sequence ID" value="CAE6918256.1"/>
    <property type="molecule type" value="Genomic_DNA"/>
</dbReference>
<dbReference type="InterPro" id="IPR052055">
    <property type="entry name" value="Hepadnavirus_pol/RT"/>
</dbReference>
<dbReference type="SUPFAM" id="SSF56672">
    <property type="entry name" value="DNA/RNA polymerases"/>
    <property type="match status" value="1"/>
</dbReference>
<accession>A0A812GCF7</accession>
<protein>
    <submittedName>
        <fullName evidence="2">Uncharacterized protein</fullName>
    </submittedName>
</protein>
<dbReference type="Proteomes" id="UP000604046">
    <property type="component" value="Unassembled WGS sequence"/>
</dbReference>
<dbReference type="Gene3D" id="1.10.443.10">
    <property type="entry name" value="Intergrase catalytic core"/>
    <property type="match status" value="1"/>
</dbReference>
<feature type="region of interest" description="Disordered" evidence="1">
    <location>
        <begin position="98"/>
        <end position="127"/>
    </location>
</feature>
<dbReference type="InterPro" id="IPR043502">
    <property type="entry name" value="DNA/RNA_pol_sf"/>
</dbReference>
<dbReference type="GO" id="GO:0015074">
    <property type="term" value="P:DNA integration"/>
    <property type="evidence" value="ECO:0007669"/>
    <property type="project" value="InterPro"/>
</dbReference>
<sequence length="1979" mass="216437">MAAQLPTATELAGMNLLSDIVQWTGVATAVWTDIDRQLGVMPNIRIFSALPLATLRHALGSVRIPVTGGEPRALSPVEVIQVALMWRVARKKFDLPDLDPLEDPGQQVGSAAPAQSAGQAPAKRIKTSSVLDQLDESEIELLSKSELDRAYVNYQEITGAEPTPDSEPTPEQVAALHAKVVARGEAPYADFSVLTPFGRRVQKQMKARAWVLQQDGTFKALDVPGPPSFEAWAACWEVYKTCLFMLRHPGTGSPPVPKQVVTSACLDEYFKRVARLNADYPECWHLLMVAEDKLRAELFERFRRQLTKASLEGRLPMGINFDAAAPWTGVFVYAARNWEYWHDNVTKPAQDFLARGGKLMSAEKASRINVPEHVQEAVDNAMGKGAAGGRSFQGTPFQGTSRQAKKRRKERERRESEEQAPKRPAAGAPTSQHPKKVGGLFVTTADGTEVCFAYSKGDGTACEAGAASGQPGKCQVTASRRDRPQRQEFIFLEVSTECTSFSDALRQAGSGVVSVLEPFPQDALLAEESFGQAKSLVSKANHLHVTFSGGSVSCPADPLTGQETCLLEKAVALCLWALKLDGTVSFISAESSPVWQTKLLQRLSRRIQRQPFSLLQSNGEAGSEREIAVLTNAEWLTPDVHLAVSHGERCCNPWVSHANALVQWLHSSEGQRARDQVTYMRVGVHQNVLVRKSLIHGNDVDAGANNSSSQLQSRSQIREQENASCLGGLRDPRRAVARSASLRKVGDNIRVALDACLDGCALDSFEKSTTTCPFSEAVIAKARARLSAVFRAPLRERGFQDQLLQQLMTEAHDPDAHVVPKWMNEGFPLGISRPIIHTNVFPSTDSVSASIKASQAIGTLIEDWDGRAQNYKSFQEAGPKAELELDRLVADGRAELVASWQEVTDAVGPHAKLTKLACIIKQRGDVEKVRLLVDMRRSGINGLMDLRERIVLPRISDVADSLRHIVRDPRNRGCTPEFMIADFSDAFYTLEVHPDERGYIVVKGSKGFFLLKVICFGLACGPVLWGRVAAAIMRLGQAATRDPEGRVQCFVDDPLMIAMGKVRRDRTLVFARYTLFWTCLGFQLAWHKTVRGIHVDWIGVSLQLSEDARRMVVCLTADKAQKLLDAFAEIKAAKGMIATARLRQIAGLLSWVSNLMPSARPWTSMIWAAVHSAEGPKSVKSGTRQRKGLTFIKQILHAVLWLEAMVRATLKGPLAEASTHGPVMRHVYDFSPEPPVVLIQTDACPTGIGAVLYVSGAVRAWFSEPLTAQDMQLLGGGAQIGDPAYQTEFELWAVVLAIKTFGPVFHGEHVRFFLQTDNSAALQAALEFKAKSPLLTYIASELTVTLAAFNVAPLWGEHLPGVLNDVADALSRGSVPAAVTGSPRCEVPPRARDLFWVLPSLSGGDARTAVLRSGLLWARQTSSTLSPRPIAGSGGIPWSCSDVVGPEPAVSIGQLLALPAQAAVRDVTVRDSQRPQHHPMGCSPAALQVGSRLPFCGLLRKRKDAPLEPAAPKAKRARGSLDMALHIAGDEGALAHAMAEFEELKYAVGTDKSKRSHWAAWTKVMELRRMDPLPVTPKKLDEFSGILRASGFRSGFTYVLEAKQQHIRAGFTWTDQLEVALQDSKRALTRGLGPVTRSEEIRLEWWKVLVQVRGEEAGDHDSSLGPAGGVAVWAFGSLFILREVELGTLTLGPESIRLDESARTITLGLAVSKTDPAARGCKRTLACTCHNQRAHWVECGFCLGERLVKLQESRLGLSRSDPVASCAPLVGTIGDPWAFVEKKAMIDAAKFAAKELLQFCPQFSGLFDVDALTGHFMRRSGVKRLARAGVPVDLIQFMSRHSSSAVQVYIEGALEECPQRHEMLASYLGSMREVDVLRQQVQTIQEQMNHMSSSSSSVPADQLKAEVERFLRPVAVLNQATGKLHSTKGCSFRGPPLAWTAACGWPWVRSGNTAREISADELESGSWSWCEHCSKGLRK</sequence>
<dbReference type="PANTHER" id="PTHR33050">
    <property type="entry name" value="REVERSE TRANSCRIPTASE DOMAIN-CONTAINING PROTEIN"/>
    <property type="match status" value="1"/>
</dbReference>
<comment type="caution">
    <text evidence="2">The sequence shown here is derived from an EMBL/GenBank/DDBJ whole genome shotgun (WGS) entry which is preliminary data.</text>
</comment>
<proteinExistence type="predicted"/>
<evidence type="ECO:0000313" key="3">
    <source>
        <dbReference type="Proteomes" id="UP000604046"/>
    </source>
</evidence>
<gene>
    <name evidence="2" type="ORF">SNAT2548_LOCUS367</name>
</gene>
<evidence type="ECO:0000256" key="1">
    <source>
        <dbReference type="SAM" id="MobiDB-lite"/>
    </source>
</evidence>
<keyword evidence="3" id="KW-1185">Reference proteome</keyword>
<dbReference type="PANTHER" id="PTHR33050:SF7">
    <property type="entry name" value="RIBONUCLEASE H"/>
    <property type="match status" value="1"/>
</dbReference>
<dbReference type="GO" id="GO:0003677">
    <property type="term" value="F:DNA binding"/>
    <property type="evidence" value="ECO:0007669"/>
    <property type="project" value="InterPro"/>
</dbReference>
<dbReference type="OrthoDB" id="447121at2759"/>
<feature type="region of interest" description="Disordered" evidence="1">
    <location>
        <begin position="383"/>
        <end position="438"/>
    </location>
</feature>
<dbReference type="InterPro" id="IPR013762">
    <property type="entry name" value="Integrase-like_cat_sf"/>
</dbReference>
<reference evidence="2" key="1">
    <citation type="submission" date="2021-02" db="EMBL/GenBank/DDBJ databases">
        <authorList>
            <person name="Dougan E. K."/>
            <person name="Rhodes N."/>
            <person name="Thang M."/>
            <person name="Chan C."/>
        </authorList>
    </citation>
    <scope>NUCLEOTIDE SEQUENCE</scope>
</reference>
<name>A0A812GCF7_9DINO</name>
<organism evidence="2 3">
    <name type="scientific">Symbiodinium natans</name>
    <dbReference type="NCBI Taxonomy" id="878477"/>
    <lineage>
        <taxon>Eukaryota</taxon>
        <taxon>Sar</taxon>
        <taxon>Alveolata</taxon>
        <taxon>Dinophyceae</taxon>
        <taxon>Suessiales</taxon>
        <taxon>Symbiodiniaceae</taxon>
        <taxon>Symbiodinium</taxon>
    </lineage>
</organism>
<dbReference type="GO" id="GO:0006310">
    <property type="term" value="P:DNA recombination"/>
    <property type="evidence" value="ECO:0007669"/>
    <property type="project" value="InterPro"/>
</dbReference>
<evidence type="ECO:0000313" key="2">
    <source>
        <dbReference type="EMBL" id="CAE6918256.1"/>
    </source>
</evidence>
<feature type="compositionally biased region" description="Low complexity" evidence="1">
    <location>
        <begin position="103"/>
        <end position="122"/>
    </location>
</feature>